<feature type="transmembrane region" description="Helical" evidence="1">
    <location>
        <begin position="6"/>
        <end position="26"/>
    </location>
</feature>
<evidence type="ECO:0000313" key="4">
    <source>
        <dbReference type="EMBL" id="QQU47081.1"/>
    </source>
</evidence>
<keyword evidence="5" id="KW-1185">Reference proteome</keyword>
<proteinExistence type="predicted"/>
<reference evidence="4 7" key="3">
    <citation type="submission" date="2021-01" db="EMBL/GenBank/DDBJ databases">
        <title>FDA dAtabase for Regulatory Grade micrObial Sequences (FDA-ARGOS): Supporting development and validation of Infectious Disease Dx tests.</title>
        <authorList>
            <person name="Blissenbach B."/>
            <person name="Krut O."/>
            <person name="Tallon L."/>
            <person name="Sadzewicz L."/>
            <person name="Zhao X."/>
            <person name="Boylan J."/>
            <person name="Ott S."/>
            <person name="Bowen H."/>
            <person name="Vavikolanu K."/>
            <person name="Mehta A."/>
            <person name="Aluvathingal J."/>
            <person name="Nadendla S."/>
            <person name="Yan Y."/>
            <person name="Sichtig H."/>
        </authorList>
    </citation>
    <scope>NUCLEOTIDE SEQUENCE [LARGE SCALE GENOMIC DNA]</scope>
    <source>
        <strain evidence="4 7">FDAARGOS_1082</strain>
    </source>
</reference>
<protein>
    <submittedName>
        <fullName evidence="2">Uncharacterized protein</fullName>
    </submittedName>
</protein>
<dbReference type="EMBL" id="CGBR01000038">
    <property type="protein sequence ID" value="CFQ73527.1"/>
    <property type="molecule type" value="Genomic_DNA"/>
</dbReference>
<accession>A0A0E1NI04</accession>
<gene>
    <name evidence="2" type="ORF">ERS137941_03694</name>
    <name evidence="3" type="ORF">ERS137959_02637</name>
    <name evidence="4" type="ORF">I6I39_19755</name>
</gene>
<dbReference type="RefSeq" id="WP_005161346.1">
    <property type="nucleotide sequence ID" value="NZ_CAADJK010000001.1"/>
</dbReference>
<evidence type="ECO:0000313" key="3">
    <source>
        <dbReference type="EMBL" id="CND95064.1"/>
    </source>
</evidence>
<keyword evidence="1" id="KW-1133">Transmembrane helix</keyword>
<dbReference type="Proteomes" id="UP000595309">
    <property type="component" value="Chromosome"/>
</dbReference>
<evidence type="ECO:0000256" key="1">
    <source>
        <dbReference type="SAM" id="Phobius"/>
    </source>
</evidence>
<name>A0A0E1NI04_YEREN</name>
<evidence type="ECO:0000313" key="5">
    <source>
        <dbReference type="Proteomes" id="UP000041601"/>
    </source>
</evidence>
<dbReference type="OMA" id="MAMNGIK"/>
<dbReference type="AlphaFoldDB" id="A0A0E1NI04"/>
<keyword evidence="1" id="KW-0812">Transmembrane</keyword>
<dbReference type="Proteomes" id="UP000048841">
    <property type="component" value="Unassembled WGS sequence"/>
</dbReference>
<dbReference type="KEGG" id="yew:CH47_1789"/>
<reference evidence="3 5" key="2">
    <citation type="submission" date="2015-03" db="EMBL/GenBank/DDBJ databases">
        <authorList>
            <consortium name="Pathogen Informatics"/>
            <person name="Murphy D."/>
        </authorList>
    </citation>
    <scope>NUCLEOTIDE SEQUENCE [LARGE SCALE GENOMIC DNA]</scope>
    <source>
        <strain evidence="3 5">IP05342</strain>
    </source>
</reference>
<keyword evidence="1" id="KW-0472">Membrane</keyword>
<evidence type="ECO:0000313" key="2">
    <source>
        <dbReference type="EMBL" id="CFQ73527.1"/>
    </source>
</evidence>
<dbReference type="KEGG" id="yet:CH48_3443"/>
<dbReference type="EMBL" id="CP068146">
    <property type="protein sequence ID" value="QQU47081.1"/>
    <property type="molecule type" value="Genomic_DNA"/>
</dbReference>
<dbReference type="GeneID" id="31409334"/>
<dbReference type="Proteomes" id="UP000041601">
    <property type="component" value="Unassembled WGS sequence"/>
</dbReference>
<organism evidence="2 6">
    <name type="scientific">Yersinia enterocolitica</name>
    <dbReference type="NCBI Taxonomy" id="630"/>
    <lineage>
        <taxon>Bacteria</taxon>
        <taxon>Pseudomonadati</taxon>
        <taxon>Pseudomonadota</taxon>
        <taxon>Gammaproteobacteria</taxon>
        <taxon>Enterobacterales</taxon>
        <taxon>Yersiniaceae</taxon>
        <taxon>Yersinia</taxon>
    </lineage>
</organism>
<dbReference type="EMBL" id="CPXJ01000031">
    <property type="protein sequence ID" value="CND95064.1"/>
    <property type="molecule type" value="Genomic_DNA"/>
</dbReference>
<sequence length="152" mass="17194">MEMNIYKWLIVILFGGVVGILGMWFLTADSEPTGPSFAELVDQYGLQIENRSDKSVRYVGYQKKTLYEDFDGVQLKFTAINEKFERSHDLSDNKKKAADWDSLFCTDELQDIADEYDAKSNHFLGRVRVIIGGVVLTGEGQQGINALCNKNQ</sequence>
<evidence type="ECO:0000313" key="7">
    <source>
        <dbReference type="Proteomes" id="UP000595309"/>
    </source>
</evidence>
<dbReference type="PATRIC" id="fig|630.129.peg.1810"/>
<evidence type="ECO:0000313" key="6">
    <source>
        <dbReference type="Proteomes" id="UP000048841"/>
    </source>
</evidence>
<reference evidence="2 6" key="1">
    <citation type="submission" date="2015-03" db="EMBL/GenBank/DDBJ databases">
        <authorList>
            <person name="Murphy D."/>
        </authorList>
    </citation>
    <scope>NUCLEOTIDE SEQUENCE [LARGE SCALE GENOMIC DNA]</scope>
    <source>
        <strain evidence="2 6">IP26249</strain>
    </source>
</reference>